<accession>A0A0B8P0D1</accession>
<dbReference type="InterPro" id="IPR008620">
    <property type="entry name" value="FixH"/>
</dbReference>
<dbReference type="AlphaFoldDB" id="A0A0B8P0D1"/>
<organism evidence="2 3">
    <name type="scientific">Vibrio ishigakensis</name>
    <dbReference type="NCBI Taxonomy" id="1481914"/>
    <lineage>
        <taxon>Bacteria</taxon>
        <taxon>Pseudomonadati</taxon>
        <taxon>Pseudomonadota</taxon>
        <taxon>Gammaproteobacteria</taxon>
        <taxon>Vibrionales</taxon>
        <taxon>Vibrionaceae</taxon>
        <taxon>Vibrio</taxon>
    </lineage>
</organism>
<evidence type="ECO:0000313" key="2">
    <source>
        <dbReference type="EMBL" id="GAM56793.1"/>
    </source>
</evidence>
<protein>
    <submittedName>
        <fullName evidence="2">Putative analog of ccoH</fullName>
    </submittedName>
</protein>
<keyword evidence="3" id="KW-1185">Reference proteome</keyword>
<reference evidence="2 3" key="1">
    <citation type="submission" date="2015-01" db="EMBL/GenBank/DDBJ databases">
        <title>Vibrio sp. C1 JCM 19231 whole genome shotgun sequence.</title>
        <authorList>
            <person name="Sawabe T."/>
            <person name="Meirelles P."/>
            <person name="Feng G."/>
            <person name="Sayaka M."/>
            <person name="Hattori M."/>
            <person name="Ohkuma M."/>
        </authorList>
    </citation>
    <scope>NUCLEOTIDE SEQUENCE [LARGE SCALE GENOMIC DNA]</scope>
    <source>
        <strain evidence="3">JCM 19231</strain>
    </source>
</reference>
<keyword evidence="1" id="KW-1133">Transmembrane helix</keyword>
<sequence length="159" mass="18152">MVKPWYKEFWAWFILLLILTTVFGTLLRVYILSQHTVSLVSEDYYKKGKGINVDLSKVNVANEMNLDALVYSEGDEVIVEFDKGELLTYPAINALFTHRTLPDQDFSVLVTANASGVYKIKLDEPLSGPWFIELTPHDEHWLIQGRMNFPSSTPAPLMN</sequence>
<reference evidence="2 3" key="2">
    <citation type="submission" date="2015-01" db="EMBL/GenBank/DDBJ databases">
        <authorList>
            <consortium name="NBRP consortium"/>
            <person name="Sawabe T."/>
            <person name="Meirelles P."/>
            <person name="Feng G."/>
            <person name="Sayaka M."/>
            <person name="Hattori M."/>
            <person name="Ohkuma M."/>
        </authorList>
    </citation>
    <scope>NUCLEOTIDE SEQUENCE [LARGE SCALE GENOMIC DNA]</scope>
    <source>
        <strain evidence="3">JCM 19231</strain>
    </source>
</reference>
<keyword evidence="1" id="KW-0812">Transmembrane</keyword>
<proteinExistence type="predicted"/>
<evidence type="ECO:0000313" key="3">
    <source>
        <dbReference type="Proteomes" id="UP000031671"/>
    </source>
</evidence>
<dbReference type="EMBL" id="BBRZ01000037">
    <property type="protein sequence ID" value="GAM56793.1"/>
    <property type="molecule type" value="Genomic_DNA"/>
</dbReference>
<dbReference type="Proteomes" id="UP000031671">
    <property type="component" value="Unassembled WGS sequence"/>
</dbReference>
<feature type="transmembrane region" description="Helical" evidence="1">
    <location>
        <begin position="12"/>
        <end position="31"/>
    </location>
</feature>
<dbReference type="Pfam" id="PF05751">
    <property type="entry name" value="FixH"/>
    <property type="match status" value="1"/>
</dbReference>
<name>A0A0B8P0D1_9VIBR</name>
<dbReference type="RefSeq" id="WP_261835578.1">
    <property type="nucleotide sequence ID" value="NZ_AP024881.1"/>
</dbReference>
<evidence type="ECO:0000256" key="1">
    <source>
        <dbReference type="SAM" id="Phobius"/>
    </source>
</evidence>
<comment type="caution">
    <text evidence="2">The sequence shown here is derived from an EMBL/GenBank/DDBJ whole genome shotgun (WGS) entry which is preliminary data.</text>
</comment>
<keyword evidence="1" id="KW-0472">Membrane</keyword>
<gene>
    <name evidence="2" type="ORF">JCM19231_1080</name>
</gene>